<evidence type="ECO:0000256" key="5">
    <source>
        <dbReference type="ARBA" id="ARBA00023163"/>
    </source>
</evidence>
<proteinExistence type="inferred from homology"/>
<dbReference type="GO" id="GO:0006354">
    <property type="term" value="P:DNA-templated transcription elongation"/>
    <property type="evidence" value="ECO:0007669"/>
    <property type="project" value="TreeGrafter"/>
</dbReference>
<dbReference type="STRING" id="1806891.Cs308_0373"/>
<dbReference type="OrthoDB" id="9808774at2"/>
<dbReference type="InterPro" id="IPR022691">
    <property type="entry name" value="Tscrpt_elong_fac_GreA/B_N"/>
</dbReference>
<dbReference type="Proteomes" id="UP000078162">
    <property type="component" value="Chromosome"/>
</dbReference>
<dbReference type="GO" id="GO:0032784">
    <property type="term" value="P:regulation of DNA-templated transcription elongation"/>
    <property type="evidence" value="ECO:0007669"/>
    <property type="project" value="InterPro"/>
</dbReference>
<evidence type="ECO:0000256" key="1">
    <source>
        <dbReference type="ARBA" id="ARBA00008213"/>
    </source>
</evidence>
<dbReference type="PANTHER" id="PTHR30437:SF4">
    <property type="entry name" value="TRANSCRIPTION ELONGATION FACTOR GREA"/>
    <property type="match status" value="1"/>
</dbReference>
<evidence type="ECO:0000313" key="10">
    <source>
        <dbReference type="Proteomes" id="UP000078162"/>
    </source>
</evidence>
<accession>A0A1A9HWY1</accession>
<reference evidence="10" key="1">
    <citation type="submission" date="2016-03" db="EMBL/GenBank/DDBJ databases">
        <title>Culture-independent genomics supports pathogen discovery for uncultivable bacteria within the genus Chlamydia.</title>
        <authorList>
            <person name="Taylor-Brown A."/>
            <person name="Bachmann N.L."/>
            <person name="Borel N."/>
            <person name="Polkinghorne A."/>
        </authorList>
    </citation>
    <scope>NUCLEOTIDE SEQUENCE [LARGE SCALE GENOMIC DNA]</scope>
    <source>
        <strain evidence="10">2742-308</strain>
    </source>
</reference>
<dbReference type="PANTHER" id="PTHR30437">
    <property type="entry name" value="TRANSCRIPTION ELONGATION FACTOR GREA"/>
    <property type="match status" value="1"/>
</dbReference>
<sequence length="718" mass="83644">MDYLEKLQVLIEEEQPASFFSLWEEYCFNDVVRGEELVQILEKVRFSSFAPLFGKIVDTVLPLWEKVPEGVNKDRVLQLILDLQTSNNKMFYDIAFKYVQEKYADQENFDEALRVVGLRDGRDFQYSLSRFEFLMHLTKGNFVFHQGGWGVGEVMDVSFLQQKVLIEFEGIMMAKDISFETAFKSLIPLDKEHFLSRRFGDPDSFEAYAKEYPVEVIEILIRDLGPKTAKEIKEELIELVIPESDWNRWWQATKTKIKKDTRILSPDNSKEPYILSSVRDSHLSQLKRKYELAQNNIERISLIYYFIRDLHSELKNFEIRTYLVHALEALDVGDNKALQLQRDLLLSDYLAEKNVSIDSDFICSLSEDDVSRFLEKIPITALQKSFLILIKKFSPFWEKIFMQILLYTSTHTLRESTYKILKTNPESLEKLKQKLLEVVHQPMMFPEFFTWFFLKLGSGEDGIFDPQDKEIQRLFLEAALTFMYHIASTPQKELGKKMHHFLVSQRYLPIRRMIEQAPLPFLQECLLLSTKCPQFSSSDLNVLQSLAEVVHSGLKKHAPTIEEDVFWATSESFSRMKNKLQSLVGKEMIENAKEIEDARALGDLRENSEYKFALEKRSRLQEEIRILSEEINHSKILTKDIVFTNKVGIGCRVTLEDEQGNCVDYTLLGPWDANPDQGILSLKSKLAQNMLGKSVGAKVMLQMKEYKISKIRSIWDTQ</sequence>
<evidence type="ECO:0000259" key="8">
    <source>
        <dbReference type="Pfam" id="PF03449"/>
    </source>
</evidence>
<comment type="similarity">
    <text evidence="1">Belongs to the GreA/GreB family.</text>
</comment>
<dbReference type="Gene3D" id="1.10.287.180">
    <property type="entry name" value="Transcription elongation factor, GreA/GreB, N-terminal domain"/>
    <property type="match status" value="1"/>
</dbReference>
<evidence type="ECO:0000256" key="3">
    <source>
        <dbReference type="ARBA" id="ARBA00023015"/>
    </source>
</evidence>
<dbReference type="GO" id="GO:0003677">
    <property type="term" value="F:DNA binding"/>
    <property type="evidence" value="ECO:0007669"/>
    <property type="project" value="UniProtKB-KW"/>
</dbReference>
<dbReference type="Gene3D" id="3.10.50.30">
    <property type="entry name" value="Transcription elongation factor, GreA/GreB, C-terminal domain"/>
    <property type="match status" value="1"/>
</dbReference>
<dbReference type="RefSeq" id="WP_066481870.1">
    <property type="nucleotide sequence ID" value="NZ_CP014639.1"/>
</dbReference>
<dbReference type="PATRIC" id="fig|1806891.3.peg.364"/>
<dbReference type="PROSITE" id="PS00829">
    <property type="entry name" value="GREAB_1"/>
    <property type="match status" value="1"/>
</dbReference>
<dbReference type="AlphaFoldDB" id="A0A1A9HWY1"/>
<dbReference type="SUPFAM" id="SSF54534">
    <property type="entry name" value="FKBP-like"/>
    <property type="match status" value="1"/>
</dbReference>
<keyword evidence="5" id="KW-0804">Transcription</keyword>
<dbReference type="SUPFAM" id="SSF46557">
    <property type="entry name" value="GreA transcript cleavage protein, N-terminal domain"/>
    <property type="match status" value="1"/>
</dbReference>
<evidence type="ECO:0000256" key="6">
    <source>
        <dbReference type="ARBA" id="ARBA00030776"/>
    </source>
</evidence>
<dbReference type="EMBL" id="CP014639">
    <property type="protein sequence ID" value="ANH78544.1"/>
    <property type="molecule type" value="Genomic_DNA"/>
</dbReference>
<keyword evidence="9" id="KW-0251">Elongation factor</keyword>
<keyword evidence="3" id="KW-0805">Transcription regulation</keyword>
<keyword evidence="10" id="KW-1185">Reference proteome</keyword>
<organism evidence="9 10">
    <name type="scientific">Candidatus Chlamydia sanziniae</name>
    <dbReference type="NCBI Taxonomy" id="1806891"/>
    <lineage>
        <taxon>Bacteria</taxon>
        <taxon>Pseudomonadati</taxon>
        <taxon>Chlamydiota</taxon>
        <taxon>Chlamydiia</taxon>
        <taxon>Chlamydiales</taxon>
        <taxon>Chlamydiaceae</taxon>
        <taxon>Chlamydia/Chlamydophila group</taxon>
        <taxon>Chlamydia</taxon>
    </lineage>
</organism>
<evidence type="ECO:0000256" key="4">
    <source>
        <dbReference type="ARBA" id="ARBA00023125"/>
    </source>
</evidence>
<gene>
    <name evidence="9" type="ORF">Cs308_0373</name>
</gene>
<evidence type="ECO:0000256" key="2">
    <source>
        <dbReference type="ARBA" id="ARBA00013729"/>
    </source>
</evidence>
<dbReference type="Pfam" id="PF03449">
    <property type="entry name" value="GreA_GreB_N"/>
    <property type="match status" value="1"/>
</dbReference>
<keyword evidence="9" id="KW-0648">Protein biosynthesis</keyword>
<protein>
    <recommendedName>
        <fullName evidence="2">Transcription elongation factor GreA</fullName>
    </recommendedName>
    <alternativeName>
        <fullName evidence="6">Transcript cleavage factor GreA</fullName>
    </alternativeName>
</protein>
<dbReference type="GO" id="GO:0070063">
    <property type="term" value="F:RNA polymerase binding"/>
    <property type="evidence" value="ECO:0007669"/>
    <property type="project" value="InterPro"/>
</dbReference>
<evidence type="ECO:0000313" key="9">
    <source>
        <dbReference type="EMBL" id="ANH78544.1"/>
    </source>
</evidence>
<feature type="domain" description="Transcription elongation factor GreA/GreB N-terminal" evidence="8">
    <location>
        <begin position="567"/>
        <end position="636"/>
    </location>
</feature>
<keyword evidence="4" id="KW-0238">DNA-binding</keyword>
<dbReference type="InterPro" id="IPR018151">
    <property type="entry name" value="TF_GreA/GreB_CS"/>
</dbReference>
<name>A0A1A9HWY1_9CHLA</name>
<dbReference type="InterPro" id="IPR036805">
    <property type="entry name" value="Tscrpt_elong_fac_GreA/B_N_sf"/>
</dbReference>
<dbReference type="KEGG" id="csaz:Cs308_0373"/>
<dbReference type="InterPro" id="IPR001437">
    <property type="entry name" value="Tscrpt_elong_fac_GreA/B_C"/>
</dbReference>
<dbReference type="Pfam" id="PF01272">
    <property type="entry name" value="GreA_GreB"/>
    <property type="match status" value="1"/>
</dbReference>
<dbReference type="NCBIfam" id="NF004969">
    <property type="entry name" value="PRK06330.1"/>
    <property type="match status" value="1"/>
</dbReference>
<evidence type="ECO:0000259" key="7">
    <source>
        <dbReference type="Pfam" id="PF01272"/>
    </source>
</evidence>
<dbReference type="InterPro" id="IPR036953">
    <property type="entry name" value="GreA/GreB_C_sf"/>
</dbReference>
<dbReference type="FunFam" id="1.10.287.180:FF:000001">
    <property type="entry name" value="Transcription elongation factor GreA"/>
    <property type="match status" value="1"/>
</dbReference>
<dbReference type="InterPro" id="IPR023459">
    <property type="entry name" value="Tscrpt_elong_fac_GreA/B_fam"/>
</dbReference>
<dbReference type="GO" id="GO:0003746">
    <property type="term" value="F:translation elongation factor activity"/>
    <property type="evidence" value="ECO:0007669"/>
    <property type="project" value="UniProtKB-KW"/>
</dbReference>
<feature type="domain" description="Transcription elongation factor GreA/GreB C-terminal" evidence="7">
    <location>
        <begin position="645"/>
        <end position="711"/>
    </location>
</feature>